<sequence>MREGDSRLRPPQTKRYEYRLARIGQFVNSGYDEEMVSVFRFTTHFVAEQIEQQYSVALEKVLLYKYISEPGEPGLATV</sequence>
<proteinExistence type="predicted"/>
<name>A0A225UIM0_9STRA</name>
<dbReference type="STRING" id="4795.A0A225UIM0"/>
<organism evidence="1 2">
    <name type="scientific">Phytophthora megakarya</name>
    <dbReference type="NCBI Taxonomy" id="4795"/>
    <lineage>
        <taxon>Eukaryota</taxon>
        <taxon>Sar</taxon>
        <taxon>Stramenopiles</taxon>
        <taxon>Oomycota</taxon>
        <taxon>Peronosporomycetes</taxon>
        <taxon>Peronosporales</taxon>
        <taxon>Peronosporaceae</taxon>
        <taxon>Phytophthora</taxon>
    </lineage>
</organism>
<keyword evidence="2" id="KW-1185">Reference proteome</keyword>
<comment type="caution">
    <text evidence="1">The sequence shown here is derived from an EMBL/GenBank/DDBJ whole genome shotgun (WGS) entry which is preliminary data.</text>
</comment>
<dbReference type="EMBL" id="NBNE01017246">
    <property type="protein sequence ID" value="OWY92823.1"/>
    <property type="molecule type" value="Genomic_DNA"/>
</dbReference>
<evidence type="ECO:0000313" key="1">
    <source>
        <dbReference type="EMBL" id="OWY92823.1"/>
    </source>
</evidence>
<dbReference type="OrthoDB" id="96470at2759"/>
<reference evidence="2" key="1">
    <citation type="submission" date="2017-03" db="EMBL/GenBank/DDBJ databases">
        <title>Phytopthora megakarya and P. palmivora, two closely related causual agents of cacao black pod achieved similar genome size and gene model numbers by different mechanisms.</title>
        <authorList>
            <person name="Ali S."/>
            <person name="Shao J."/>
            <person name="Larry D.J."/>
            <person name="Kronmiller B."/>
            <person name="Shen D."/>
            <person name="Strem M.D."/>
            <person name="Melnick R.L."/>
            <person name="Guiltinan M.J."/>
            <person name="Tyler B.M."/>
            <person name="Meinhardt L.W."/>
            <person name="Bailey B.A."/>
        </authorList>
    </citation>
    <scope>NUCLEOTIDE SEQUENCE [LARGE SCALE GENOMIC DNA]</scope>
    <source>
        <strain evidence="2">zdho120</strain>
    </source>
</reference>
<gene>
    <name evidence="1" type="ORF">PHMEG_00038014</name>
</gene>
<protein>
    <submittedName>
        <fullName evidence="1">Uncharacterized protein</fullName>
    </submittedName>
</protein>
<dbReference type="Proteomes" id="UP000198211">
    <property type="component" value="Unassembled WGS sequence"/>
</dbReference>
<dbReference type="AlphaFoldDB" id="A0A225UIM0"/>
<accession>A0A225UIM0</accession>
<evidence type="ECO:0000313" key="2">
    <source>
        <dbReference type="Proteomes" id="UP000198211"/>
    </source>
</evidence>